<comment type="similarity">
    <text evidence="1">Belongs to the LDH2/MDH2 oxidoreductase family.</text>
</comment>
<feature type="region of interest" description="Disordered" evidence="3">
    <location>
        <begin position="77"/>
        <end position="100"/>
    </location>
</feature>
<organism evidence="4 5">
    <name type="scientific">Mesorhizobium escarrei</name>
    <dbReference type="NCBI Taxonomy" id="666018"/>
    <lineage>
        <taxon>Bacteria</taxon>
        <taxon>Pseudomonadati</taxon>
        <taxon>Pseudomonadota</taxon>
        <taxon>Alphaproteobacteria</taxon>
        <taxon>Hyphomicrobiales</taxon>
        <taxon>Phyllobacteriaceae</taxon>
        <taxon>Mesorhizobium</taxon>
    </lineage>
</organism>
<evidence type="ECO:0000256" key="2">
    <source>
        <dbReference type="ARBA" id="ARBA00023002"/>
    </source>
</evidence>
<evidence type="ECO:0000256" key="3">
    <source>
        <dbReference type="SAM" id="MobiDB-lite"/>
    </source>
</evidence>
<dbReference type="EMBL" id="CAKXZT010000121">
    <property type="protein sequence ID" value="CAH2400866.1"/>
    <property type="molecule type" value="Genomic_DNA"/>
</dbReference>
<reference evidence="4 5" key="1">
    <citation type="submission" date="2022-03" db="EMBL/GenBank/DDBJ databases">
        <authorList>
            <person name="Brunel B."/>
        </authorList>
    </citation>
    <scope>NUCLEOTIDE SEQUENCE [LARGE SCALE GENOMIC DNA]</scope>
    <source>
        <strain evidence="4">STM5069sample</strain>
    </source>
</reference>
<accession>A0ABM9DVY3</accession>
<dbReference type="Gene3D" id="1.10.1530.10">
    <property type="match status" value="1"/>
</dbReference>
<keyword evidence="5" id="KW-1185">Reference proteome</keyword>
<evidence type="ECO:0008006" key="6">
    <source>
        <dbReference type="Google" id="ProtNLM"/>
    </source>
</evidence>
<dbReference type="Pfam" id="PF02615">
    <property type="entry name" value="Ldh_2"/>
    <property type="match status" value="1"/>
</dbReference>
<dbReference type="InterPro" id="IPR043144">
    <property type="entry name" value="Mal/L-sulf/L-lact_DH-like_ah"/>
</dbReference>
<name>A0ABM9DVY3_9HYPH</name>
<dbReference type="PANTHER" id="PTHR11091:SF0">
    <property type="entry name" value="MALATE DEHYDROGENASE"/>
    <property type="match status" value="1"/>
</dbReference>
<dbReference type="RefSeq" id="WP_254018497.1">
    <property type="nucleotide sequence ID" value="NZ_CAKXZT010000121.1"/>
</dbReference>
<dbReference type="Proteomes" id="UP001153050">
    <property type="component" value="Unassembled WGS sequence"/>
</dbReference>
<dbReference type="SUPFAM" id="SSF89733">
    <property type="entry name" value="L-sulfolactate dehydrogenase-like"/>
    <property type="match status" value="1"/>
</dbReference>
<dbReference type="InterPro" id="IPR036111">
    <property type="entry name" value="Mal/L-sulfo/L-lacto_DH-like_sf"/>
</dbReference>
<protein>
    <recommendedName>
        <fullName evidence="6">Ldh family oxidoreductase</fullName>
    </recommendedName>
</protein>
<evidence type="ECO:0000313" key="4">
    <source>
        <dbReference type="EMBL" id="CAH2400866.1"/>
    </source>
</evidence>
<dbReference type="PANTHER" id="PTHR11091">
    <property type="entry name" value="OXIDOREDUCTASE-RELATED"/>
    <property type="match status" value="1"/>
</dbReference>
<dbReference type="InterPro" id="IPR043143">
    <property type="entry name" value="Mal/L-sulf/L-lact_DH-like_NADP"/>
</dbReference>
<evidence type="ECO:0000256" key="1">
    <source>
        <dbReference type="ARBA" id="ARBA00006056"/>
    </source>
</evidence>
<evidence type="ECO:0000313" key="5">
    <source>
        <dbReference type="Proteomes" id="UP001153050"/>
    </source>
</evidence>
<proteinExistence type="inferred from homology"/>
<comment type="caution">
    <text evidence="4">The sequence shown here is derived from an EMBL/GenBank/DDBJ whole genome shotgun (WGS) entry which is preliminary data.</text>
</comment>
<dbReference type="InterPro" id="IPR003767">
    <property type="entry name" value="Malate/L-lactate_DH-like"/>
</dbReference>
<gene>
    <name evidence="4" type="ORF">MES5069_270104</name>
</gene>
<keyword evidence="2" id="KW-0560">Oxidoreductase</keyword>
<dbReference type="Gene3D" id="3.30.1370.60">
    <property type="entry name" value="Hypothetical oxidoreductase yiak, domain 2"/>
    <property type="match status" value="1"/>
</dbReference>
<sequence>MAPRPGAIRVDALGGFAHPAYEAGEPQLIEAARRQGIAALGVANAYACGVLGYFTDRLARAGLVSLAATNASSTMAPWGGRTPFRHQPPGLRRAARRGSAGHRQSAAATAFVNLASAAAAGREIPPPWALDARGKPTTDAREGLKGLDRAVRRPQGQRAGADGRGARGWPDRLALVVRGIVARRRFRRTARLGQSFIAFDSEAMAPNFVERLETMLGTMAAQEGVRLPGDRRHKNHRYAEQNGVPLEDAEAAALAELAGESPASWPDWASPAVISPA</sequence>